<dbReference type="RefSeq" id="WP_168628946.1">
    <property type="nucleotide sequence ID" value="NZ_BONL01000002.1"/>
</dbReference>
<organism evidence="2 3">
    <name type="scientific">Cellulomonas denverensis</name>
    <dbReference type="NCBI Taxonomy" id="264297"/>
    <lineage>
        <taxon>Bacteria</taxon>
        <taxon>Bacillati</taxon>
        <taxon>Actinomycetota</taxon>
        <taxon>Actinomycetes</taxon>
        <taxon>Micrococcales</taxon>
        <taxon>Cellulomonadaceae</taxon>
        <taxon>Cellulomonas</taxon>
    </lineage>
</organism>
<evidence type="ECO:0000313" key="3">
    <source>
        <dbReference type="Proteomes" id="UP000581206"/>
    </source>
</evidence>
<keyword evidence="1" id="KW-0472">Membrane</keyword>
<accession>A0A7X6KT36</accession>
<name>A0A7X6KT36_9CELL</name>
<gene>
    <name evidence="2" type="ORF">HGA03_03905</name>
</gene>
<dbReference type="Proteomes" id="UP000581206">
    <property type="component" value="Unassembled WGS sequence"/>
</dbReference>
<reference evidence="2 3" key="1">
    <citation type="submission" date="2020-04" db="EMBL/GenBank/DDBJ databases">
        <title>MicrobeNet Type strains.</title>
        <authorList>
            <person name="Nicholson A.C."/>
        </authorList>
    </citation>
    <scope>NUCLEOTIDE SEQUENCE [LARGE SCALE GENOMIC DNA]</scope>
    <source>
        <strain evidence="2 3">ATCC BAA-788</strain>
    </source>
</reference>
<evidence type="ECO:0000313" key="2">
    <source>
        <dbReference type="EMBL" id="NKY21807.1"/>
    </source>
</evidence>
<feature type="transmembrane region" description="Helical" evidence="1">
    <location>
        <begin position="47"/>
        <end position="67"/>
    </location>
</feature>
<feature type="transmembrane region" description="Helical" evidence="1">
    <location>
        <begin position="20"/>
        <end position="41"/>
    </location>
</feature>
<protein>
    <submittedName>
        <fullName evidence="2">Uncharacterized protein</fullName>
    </submittedName>
</protein>
<dbReference type="EMBL" id="JAAXOX010000002">
    <property type="protein sequence ID" value="NKY21807.1"/>
    <property type="molecule type" value="Genomic_DNA"/>
</dbReference>
<dbReference type="NCBIfam" id="NF041681">
    <property type="entry name" value="HGxxPAAW"/>
    <property type="match status" value="1"/>
</dbReference>
<keyword evidence="1" id="KW-0812">Transmembrane</keyword>
<comment type="caution">
    <text evidence="2">The sequence shown here is derived from an EMBL/GenBank/DDBJ whole genome shotgun (WGS) entry which is preliminary data.</text>
</comment>
<dbReference type="InterPro" id="IPR046550">
    <property type="entry name" value="DUF6704"/>
</dbReference>
<keyword evidence="3" id="KW-1185">Reference proteome</keyword>
<sequence length="81" mass="8284">MEALRLPPVAPPTNHGRTIAAWTVTVVVVAGFLVAALAMIFSLVWLFWAGLAVSVAGVIAGIVLRAAGFGQGGKHTGTHGH</sequence>
<dbReference type="Pfam" id="PF20447">
    <property type="entry name" value="DUF6704"/>
    <property type="match status" value="1"/>
</dbReference>
<proteinExistence type="predicted"/>
<keyword evidence="1" id="KW-1133">Transmembrane helix</keyword>
<evidence type="ECO:0000256" key="1">
    <source>
        <dbReference type="SAM" id="Phobius"/>
    </source>
</evidence>
<dbReference type="AlphaFoldDB" id="A0A7X6KT36"/>